<dbReference type="GO" id="GO:0016740">
    <property type="term" value="F:transferase activity"/>
    <property type="evidence" value="ECO:0007669"/>
    <property type="project" value="UniProtKB-KW"/>
</dbReference>
<dbReference type="Gene3D" id="3.30.420.40">
    <property type="match status" value="1"/>
</dbReference>
<dbReference type="InterPro" id="IPR043129">
    <property type="entry name" value="ATPase_NBD"/>
</dbReference>
<keyword evidence="4" id="KW-0808">Transferase</keyword>
<evidence type="ECO:0000313" key="5">
    <source>
        <dbReference type="Proteomes" id="UP000642748"/>
    </source>
</evidence>
<dbReference type="Pfam" id="PF16861">
    <property type="entry name" value="Carbam_trans_C"/>
    <property type="match status" value="1"/>
</dbReference>
<dbReference type="PANTHER" id="PTHR34847">
    <property type="entry name" value="NODULATION PROTEIN U"/>
    <property type="match status" value="1"/>
</dbReference>
<dbReference type="AlphaFoldDB" id="A0A8J3QLM7"/>
<dbReference type="InterPro" id="IPR031730">
    <property type="entry name" value="Carbam_trans_C"/>
</dbReference>
<dbReference type="CDD" id="cd24033">
    <property type="entry name" value="ASKHA_NBD_NodU_CmcH-like_N"/>
    <property type="match status" value="1"/>
</dbReference>
<gene>
    <name evidence="4" type="ORF">Raf01_00290</name>
</gene>
<dbReference type="PANTHER" id="PTHR34847:SF1">
    <property type="entry name" value="NODULATION PROTEIN U"/>
    <property type="match status" value="1"/>
</dbReference>
<keyword evidence="5" id="KW-1185">Reference proteome</keyword>
<reference evidence="4" key="1">
    <citation type="submission" date="2021-01" db="EMBL/GenBank/DDBJ databases">
        <title>Whole genome shotgun sequence of Rugosimonospora africana NBRC 104875.</title>
        <authorList>
            <person name="Komaki H."/>
            <person name="Tamura T."/>
        </authorList>
    </citation>
    <scope>NUCLEOTIDE SEQUENCE</scope>
    <source>
        <strain evidence="4">NBRC 104875</strain>
    </source>
</reference>
<feature type="domain" description="Carbamoyltransferase C-terminal" evidence="3">
    <location>
        <begin position="396"/>
        <end position="564"/>
    </location>
</feature>
<evidence type="ECO:0000259" key="3">
    <source>
        <dbReference type="Pfam" id="PF16861"/>
    </source>
</evidence>
<dbReference type="EMBL" id="BONZ01000001">
    <property type="protein sequence ID" value="GIH11857.1"/>
    <property type="molecule type" value="Genomic_DNA"/>
</dbReference>
<dbReference type="InterPro" id="IPR051338">
    <property type="entry name" value="NodU/CmcH_Carbamoyltrnsfr"/>
</dbReference>
<dbReference type="Proteomes" id="UP000642748">
    <property type="component" value="Unassembled WGS sequence"/>
</dbReference>
<dbReference type="InterPro" id="IPR003696">
    <property type="entry name" value="Carbtransf_dom"/>
</dbReference>
<evidence type="ECO:0000259" key="2">
    <source>
        <dbReference type="Pfam" id="PF02543"/>
    </source>
</evidence>
<dbReference type="RefSeq" id="WP_203915589.1">
    <property type="nucleotide sequence ID" value="NZ_BONZ01000001.1"/>
</dbReference>
<evidence type="ECO:0000256" key="1">
    <source>
        <dbReference type="ARBA" id="ARBA00006129"/>
    </source>
</evidence>
<dbReference type="Gene3D" id="3.90.870.20">
    <property type="entry name" value="Carbamoyltransferase, C-terminal domain"/>
    <property type="match status" value="1"/>
</dbReference>
<proteinExistence type="inferred from homology"/>
<name>A0A8J3QLM7_9ACTN</name>
<protein>
    <submittedName>
        <fullName evidence="4">Transferase</fullName>
    </submittedName>
</protein>
<comment type="similarity">
    <text evidence="1">Belongs to the NodU/CmcH family.</text>
</comment>
<organism evidence="4 5">
    <name type="scientific">Rugosimonospora africana</name>
    <dbReference type="NCBI Taxonomy" id="556532"/>
    <lineage>
        <taxon>Bacteria</taxon>
        <taxon>Bacillati</taxon>
        <taxon>Actinomycetota</taxon>
        <taxon>Actinomycetes</taxon>
        <taxon>Micromonosporales</taxon>
        <taxon>Micromonosporaceae</taxon>
        <taxon>Rugosimonospora</taxon>
    </lineage>
</organism>
<dbReference type="Pfam" id="PF02543">
    <property type="entry name" value="Carbam_trans_N"/>
    <property type="match status" value="1"/>
</dbReference>
<dbReference type="InterPro" id="IPR038152">
    <property type="entry name" value="Carbam_trans_C_sf"/>
</dbReference>
<sequence>MADEWVLGLGGSSHEYSAALMHNGDIKVAVEQERISRTKHGYVWWHQDPISSTVDYCVWAAGIERSAITRVVSSDLLPHRAMVSLAGIPTALYNHHLCHAASGAMMLPAGQNAAVLAYDGMGSILEVQPGEPPTGLRETFSFYAYRDGRLEQVGGTRGTSMLEYDGGNAVTASFGLLYEMITALIGFHPHDSGKTMGLAAWGEPRYRDELNEFVTIGKSMDDVFRFDPRDGSFTARVTRWLRDGGVAPARGPEPTWSGRAFQTRADIAATLQQVADELLQRCWELVAPLGFDTFVVTGGCGLNSVANGQLVRDGGPNLFVPPHVHDSGMAVGAMWVDRAVRSPEDTRPMTFNGKPLNPWLCRPGRLYDGVEVAKAAAGGHPRLFEDTTIRSPERLAAFLAEGRVIGLFNGRSEIGPRALGGRSIIGDPRSAGMRERINREIKFREPFRPLAPVILEEDFDDYFTPPGGRDSFMLRTAWATDQCRDAAPAVVHIDGTARVQVVDPEMDPFLARLLAEFKRLTGCAVLLNTSMNHPGVPIVETPADAVELAGSRDLDGLWLQDRFLRPYAKPGTETRRSAAGAGHR</sequence>
<accession>A0A8J3QLM7</accession>
<feature type="domain" description="Carbamoyltransferase" evidence="2">
    <location>
        <begin position="90"/>
        <end position="333"/>
    </location>
</feature>
<dbReference type="SUPFAM" id="SSF53067">
    <property type="entry name" value="Actin-like ATPase domain"/>
    <property type="match status" value="1"/>
</dbReference>
<evidence type="ECO:0000313" key="4">
    <source>
        <dbReference type="EMBL" id="GIH11857.1"/>
    </source>
</evidence>
<comment type="caution">
    <text evidence="4">The sequence shown here is derived from an EMBL/GenBank/DDBJ whole genome shotgun (WGS) entry which is preliminary data.</text>
</comment>